<dbReference type="EMBL" id="VFML01000001">
    <property type="protein sequence ID" value="TQJ05420.1"/>
    <property type="molecule type" value="Genomic_DNA"/>
</dbReference>
<dbReference type="RefSeq" id="WP_342779473.1">
    <property type="nucleotide sequence ID" value="NZ_VFML01000001.1"/>
</dbReference>
<proteinExistence type="predicted"/>
<comment type="caution">
    <text evidence="1">The sequence shown here is derived from an EMBL/GenBank/DDBJ whole genome shotgun (WGS) entry which is preliminary data.</text>
</comment>
<keyword evidence="2" id="KW-1185">Reference proteome</keyword>
<name>A0A542DQN8_AMYCI</name>
<organism evidence="1 2">
    <name type="scientific">Amycolatopsis cihanbeyliensis</name>
    <dbReference type="NCBI Taxonomy" id="1128664"/>
    <lineage>
        <taxon>Bacteria</taxon>
        <taxon>Bacillati</taxon>
        <taxon>Actinomycetota</taxon>
        <taxon>Actinomycetes</taxon>
        <taxon>Pseudonocardiales</taxon>
        <taxon>Pseudonocardiaceae</taxon>
        <taxon>Amycolatopsis</taxon>
    </lineage>
</organism>
<dbReference type="SUPFAM" id="SSF109998">
    <property type="entry name" value="Triger factor/SurA peptide-binding domain-like"/>
    <property type="match status" value="1"/>
</dbReference>
<protein>
    <submittedName>
        <fullName evidence="1">SurA-like protein</fullName>
    </submittedName>
</protein>
<gene>
    <name evidence="1" type="ORF">FB471_5250</name>
</gene>
<evidence type="ECO:0000313" key="1">
    <source>
        <dbReference type="EMBL" id="TQJ05420.1"/>
    </source>
</evidence>
<dbReference type="Proteomes" id="UP000320876">
    <property type="component" value="Unassembled WGS sequence"/>
</dbReference>
<evidence type="ECO:0000313" key="2">
    <source>
        <dbReference type="Proteomes" id="UP000320876"/>
    </source>
</evidence>
<dbReference type="InterPro" id="IPR027304">
    <property type="entry name" value="Trigger_fact/SurA_dom_sf"/>
</dbReference>
<accession>A0A542DQN8</accession>
<sequence>MRIIGRPRALLSVLAASALLLTGCGSGPSQVDSAAIVGDRSVPLGEVQHEIQWLLDNVPAAQQAKQQRKFDNESRKVVQGRIVHELLAVAAQREGLRVDEREATELIESSGGLDAAAKAVQIEPSRVHQVATDQLMLQQLGQKYLQRLSVDLIGTTITEEGPGATAEDTARALGRKLAADPHNAAELLGKEGRQVLDRRFVLAEAVQSSPELATSAVFGAREGTVLVIQPSRQQGGWLVALVRDRDTSGAASGGGAAQQPSNQQVLYSVGLRMLQPIADELGIKVNPRYGVWDQAGMTIAPRAEERTGYQFEARITVQP</sequence>
<dbReference type="PROSITE" id="PS51257">
    <property type="entry name" value="PROKAR_LIPOPROTEIN"/>
    <property type="match status" value="1"/>
</dbReference>
<dbReference type="AlphaFoldDB" id="A0A542DQN8"/>
<dbReference type="Pfam" id="PF13624">
    <property type="entry name" value="SurA_N_3"/>
    <property type="match status" value="1"/>
</dbReference>
<reference evidence="1 2" key="1">
    <citation type="submission" date="2019-06" db="EMBL/GenBank/DDBJ databases">
        <title>Sequencing the genomes of 1000 actinobacteria strains.</title>
        <authorList>
            <person name="Klenk H.-P."/>
        </authorList>
    </citation>
    <scope>NUCLEOTIDE SEQUENCE [LARGE SCALE GENOMIC DNA]</scope>
    <source>
        <strain evidence="1 2">DSM 45679</strain>
    </source>
</reference>